<keyword evidence="11 12" id="KW-0407">Ion channel</keyword>
<dbReference type="OrthoDB" id="5867527at2759"/>
<keyword evidence="3 12" id="KW-0813">Transport</keyword>
<evidence type="ECO:0000256" key="8">
    <source>
        <dbReference type="ARBA" id="ARBA00022989"/>
    </source>
</evidence>
<evidence type="ECO:0000256" key="5">
    <source>
        <dbReference type="ARBA" id="ARBA00022692"/>
    </source>
</evidence>
<dbReference type="GO" id="GO:0034220">
    <property type="term" value="P:monoatomic ion transmembrane transport"/>
    <property type="evidence" value="ECO:0007669"/>
    <property type="project" value="UniProtKB-KW"/>
</dbReference>
<feature type="transmembrane region" description="Helical" evidence="12">
    <location>
        <begin position="106"/>
        <end position="125"/>
    </location>
</feature>
<sequence length="434" mass="50615">MIGFFNPLYDHICRIINRQFNQLAYDRIDQLNSWFTPMVIGALTLAISCKQYFGQPLKCWTPREFSGSWDGYVHDYCFIEDTYFVPNGTEITDVARGDRQINYYRWVPLVLMLQALLFVIPYMIWNVMHKRTSINLKGSLRMYQKQLKTSGSAKANESFAIELTEKLEKINEENRTLAACQTTIHYFLLKILYIFNCVLQMFIIKRFLNLDDYLWGFEHLWNVEFNGTAEHENSIFPRVVLCDFVIRMLGQKHRHTVSCIMMLNMIIEKVYIGLYFWIVFVFIATTTALFTFAIQMLFRKHSLIPTNLKRHDLMNPERTRQFINNYLNMDGVLLITFLDAQFGAYRTSQVVDELVKIFVKNKSSANSLSSLFENKLETYAKVPFVDSNIHISGLKTMNQLPNGGSLGDLKEGIQKIMKIDEVNATVPEEEKKTA</sequence>
<evidence type="ECO:0000256" key="9">
    <source>
        <dbReference type="ARBA" id="ARBA00023065"/>
    </source>
</evidence>
<accession>A0A9P1NBQ6</accession>
<keyword evidence="5 12" id="KW-0812">Transmembrane</keyword>
<comment type="similarity">
    <text evidence="12">Belongs to the pannexin family.</text>
</comment>
<keyword evidence="7" id="KW-0965">Cell junction</keyword>
<gene>
    <name evidence="12" type="primary">inx</name>
    <name evidence="13" type="ORF">CAMP_LOCUS17810</name>
</gene>
<keyword evidence="4" id="KW-1003">Cell membrane</keyword>
<comment type="caution">
    <text evidence="13">The sequence shown here is derived from an EMBL/GenBank/DDBJ whole genome shotgun (WGS) entry which is preliminary data.</text>
</comment>
<evidence type="ECO:0000256" key="10">
    <source>
        <dbReference type="ARBA" id="ARBA00023136"/>
    </source>
</evidence>
<evidence type="ECO:0000256" key="1">
    <source>
        <dbReference type="ARBA" id="ARBA00004610"/>
    </source>
</evidence>
<evidence type="ECO:0000256" key="6">
    <source>
        <dbReference type="ARBA" id="ARBA00022868"/>
    </source>
</evidence>
<dbReference type="GO" id="GO:0005886">
    <property type="term" value="C:plasma membrane"/>
    <property type="evidence" value="ECO:0007669"/>
    <property type="project" value="UniProtKB-SubCell"/>
</dbReference>
<proteinExistence type="inferred from homology"/>
<dbReference type="PROSITE" id="PS51013">
    <property type="entry name" value="PANNEXIN"/>
    <property type="match status" value="1"/>
</dbReference>
<keyword evidence="6" id="KW-0303">Gap junction</keyword>
<keyword evidence="8 12" id="KW-1133">Transmembrane helix</keyword>
<evidence type="ECO:0000313" key="14">
    <source>
        <dbReference type="Proteomes" id="UP001152747"/>
    </source>
</evidence>
<comment type="caution">
    <text evidence="12">Lacks conserved residue(s) required for the propagation of feature annotation.</text>
</comment>
<dbReference type="AlphaFoldDB" id="A0A9P1NBQ6"/>
<name>A0A9P1NBQ6_9PELO</name>
<comment type="function">
    <text evidence="12">Structural component of the gap junctions.</text>
</comment>
<keyword evidence="9 12" id="KW-0406">Ion transport</keyword>
<keyword evidence="10 12" id="KW-0472">Membrane</keyword>
<evidence type="ECO:0000313" key="13">
    <source>
        <dbReference type="EMBL" id="CAI5455173.1"/>
    </source>
</evidence>
<dbReference type="Pfam" id="PF00876">
    <property type="entry name" value="Innexin"/>
    <property type="match status" value="1"/>
</dbReference>
<comment type="subcellular location">
    <subcellularLocation>
        <location evidence="1">Cell junction</location>
        <location evidence="1">Gap junction</location>
    </subcellularLocation>
    <subcellularLocation>
        <location evidence="2 12">Cell membrane</location>
        <topology evidence="2 12">Multi-pass membrane protein</topology>
    </subcellularLocation>
</comment>
<dbReference type="EMBL" id="CANHGI010000006">
    <property type="protein sequence ID" value="CAI5455173.1"/>
    <property type="molecule type" value="Genomic_DNA"/>
</dbReference>
<dbReference type="InterPro" id="IPR000990">
    <property type="entry name" value="Innexin"/>
</dbReference>
<dbReference type="PANTHER" id="PTHR11893:SF28">
    <property type="entry name" value="INNEXIN-2"/>
    <property type="match status" value="1"/>
</dbReference>
<protein>
    <recommendedName>
        <fullName evidence="12">Innexin</fullName>
    </recommendedName>
</protein>
<feature type="transmembrane region" description="Helical" evidence="12">
    <location>
        <begin position="270"/>
        <end position="298"/>
    </location>
</feature>
<dbReference type="GO" id="GO:0005921">
    <property type="term" value="C:gap junction"/>
    <property type="evidence" value="ECO:0007669"/>
    <property type="project" value="UniProtKB-SubCell"/>
</dbReference>
<dbReference type="PRINTS" id="PR01262">
    <property type="entry name" value="INNEXIN"/>
</dbReference>
<evidence type="ECO:0000256" key="2">
    <source>
        <dbReference type="ARBA" id="ARBA00004651"/>
    </source>
</evidence>
<feature type="transmembrane region" description="Helical" evidence="12">
    <location>
        <begin position="184"/>
        <end position="204"/>
    </location>
</feature>
<evidence type="ECO:0000256" key="12">
    <source>
        <dbReference type="RuleBase" id="RU010713"/>
    </source>
</evidence>
<organism evidence="13 14">
    <name type="scientific">Caenorhabditis angaria</name>
    <dbReference type="NCBI Taxonomy" id="860376"/>
    <lineage>
        <taxon>Eukaryota</taxon>
        <taxon>Metazoa</taxon>
        <taxon>Ecdysozoa</taxon>
        <taxon>Nematoda</taxon>
        <taxon>Chromadorea</taxon>
        <taxon>Rhabditida</taxon>
        <taxon>Rhabditina</taxon>
        <taxon>Rhabditomorpha</taxon>
        <taxon>Rhabditoidea</taxon>
        <taxon>Rhabditidae</taxon>
        <taxon>Peloderinae</taxon>
        <taxon>Caenorhabditis</taxon>
    </lineage>
</organism>
<evidence type="ECO:0000256" key="3">
    <source>
        <dbReference type="ARBA" id="ARBA00022448"/>
    </source>
</evidence>
<evidence type="ECO:0000256" key="11">
    <source>
        <dbReference type="ARBA" id="ARBA00023303"/>
    </source>
</evidence>
<evidence type="ECO:0000256" key="7">
    <source>
        <dbReference type="ARBA" id="ARBA00022949"/>
    </source>
</evidence>
<reference evidence="13" key="1">
    <citation type="submission" date="2022-11" db="EMBL/GenBank/DDBJ databases">
        <authorList>
            <person name="Kikuchi T."/>
        </authorList>
    </citation>
    <scope>NUCLEOTIDE SEQUENCE</scope>
    <source>
        <strain evidence="13">PS1010</strain>
    </source>
</reference>
<dbReference type="GO" id="GO:0005243">
    <property type="term" value="F:gap junction channel activity"/>
    <property type="evidence" value="ECO:0007669"/>
    <property type="project" value="TreeGrafter"/>
</dbReference>
<dbReference type="PANTHER" id="PTHR11893">
    <property type="entry name" value="INNEXIN"/>
    <property type="match status" value="1"/>
</dbReference>
<evidence type="ECO:0000256" key="4">
    <source>
        <dbReference type="ARBA" id="ARBA00022475"/>
    </source>
</evidence>
<keyword evidence="14" id="KW-1185">Reference proteome</keyword>
<dbReference type="Proteomes" id="UP001152747">
    <property type="component" value="Unassembled WGS sequence"/>
</dbReference>